<dbReference type="Pfam" id="PF04378">
    <property type="entry name" value="RsmJ"/>
    <property type="match status" value="1"/>
</dbReference>
<keyword evidence="1" id="KW-0698">rRNA processing</keyword>
<dbReference type="EC" id="2.1.1.266" evidence="1"/>
<dbReference type="Gene3D" id="3.40.50.150">
    <property type="entry name" value="Vaccinia Virus protein VP39"/>
    <property type="match status" value="1"/>
</dbReference>
<feature type="binding site" evidence="1">
    <location>
        <position position="124"/>
    </location>
    <ligand>
        <name>S-adenosyl-L-methionine</name>
        <dbReference type="ChEBI" id="CHEBI:59789"/>
    </ligand>
</feature>
<evidence type="ECO:0000256" key="1">
    <source>
        <dbReference type="HAMAP-Rule" id="MF_00934"/>
    </source>
</evidence>
<dbReference type="GO" id="GO:0005829">
    <property type="term" value="C:cytosol"/>
    <property type="evidence" value="ECO:0007669"/>
    <property type="project" value="TreeGrafter"/>
</dbReference>
<gene>
    <name evidence="1 2" type="primary">rlmJ</name>
    <name evidence="2" type="ORF">IMCC3135_20155</name>
</gene>
<dbReference type="AlphaFoldDB" id="A0A2Z2NS61"/>
<organism evidence="2 3">
    <name type="scientific">Granulosicoccus antarcticus IMCC3135</name>
    <dbReference type="NCBI Taxonomy" id="1192854"/>
    <lineage>
        <taxon>Bacteria</taxon>
        <taxon>Pseudomonadati</taxon>
        <taxon>Pseudomonadota</taxon>
        <taxon>Gammaproteobacteria</taxon>
        <taxon>Chromatiales</taxon>
        <taxon>Granulosicoccaceae</taxon>
        <taxon>Granulosicoccus</taxon>
    </lineage>
</organism>
<evidence type="ECO:0000313" key="2">
    <source>
        <dbReference type="EMBL" id="ASJ74109.1"/>
    </source>
</evidence>
<dbReference type="Proteomes" id="UP000250079">
    <property type="component" value="Chromosome"/>
</dbReference>
<dbReference type="GO" id="GO:0003723">
    <property type="term" value="F:RNA binding"/>
    <property type="evidence" value="ECO:0007669"/>
    <property type="project" value="UniProtKB-UniRule"/>
</dbReference>
<dbReference type="RefSeq" id="WP_088919192.1">
    <property type="nucleotide sequence ID" value="NZ_CP018632.1"/>
</dbReference>
<feature type="binding site" evidence="1">
    <location>
        <position position="42"/>
    </location>
    <ligand>
        <name>S-adenosyl-L-methionine</name>
        <dbReference type="ChEBI" id="CHEBI:59789"/>
    </ligand>
</feature>
<dbReference type="HAMAP" id="MF_00934">
    <property type="entry name" value="23SrRNA_methyltr_J"/>
    <property type="match status" value="1"/>
</dbReference>
<dbReference type="GO" id="GO:0070475">
    <property type="term" value="P:rRNA base methylation"/>
    <property type="evidence" value="ECO:0007669"/>
    <property type="project" value="UniProtKB-UniRule"/>
</dbReference>
<dbReference type="EMBL" id="CP018632">
    <property type="protein sequence ID" value="ASJ74109.1"/>
    <property type="molecule type" value="Genomic_DNA"/>
</dbReference>
<dbReference type="GO" id="GO:0036307">
    <property type="term" value="F:23S rRNA (adenine(2030)-N(6))-methyltransferase activity"/>
    <property type="evidence" value="ECO:0007669"/>
    <property type="project" value="UniProtKB-UniRule"/>
</dbReference>
<dbReference type="OrthoDB" id="9791274at2"/>
<name>A0A2Z2NS61_9GAMM</name>
<keyword evidence="1" id="KW-0694">RNA-binding</keyword>
<feature type="binding site" evidence="1">
    <location>
        <position position="171"/>
    </location>
    <ligand>
        <name>S-adenosyl-L-methionine</name>
        <dbReference type="ChEBI" id="CHEBI:59789"/>
    </ligand>
</feature>
<proteinExistence type="inferred from homology"/>
<feature type="binding site" evidence="1">
    <location>
        <position position="19"/>
    </location>
    <ligand>
        <name>S-adenosyl-L-methionine</name>
        <dbReference type="ChEBI" id="CHEBI:59789"/>
    </ligand>
</feature>
<keyword evidence="3" id="KW-1185">Reference proteome</keyword>
<comment type="function">
    <text evidence="1">Specifically methylates the adenine in position 2030 of 23S rRNA.</text>
</comment>
<feature type="site" description="Interaction with substrate rRNA" evidence="1">
    <location>
        <position position="4"/>
    </location>
</feature>
<dbReference type="PANTHER" id="PTHR37426">
    <property type="entry name" value="RIBOSOMAL RNA LARGE SUBUNIT METHYLTRANSFERASE J"/>
    <property type="match status" value="1"/>
</dbReference>
<sequence>MLSYRHGYHAGNHADVLKHTVQIQCIDYLSRKETPFWIIDTHAGAGGYELNSAFAQKNREYQSGIERIHQTSNLNSAALLRYRDLVRSFNPESTDTTQALSYYPGSPQLSQALLRKQDKLKLFELHSNEAPDLQNRMSRHRRQVQLVHGDGLAGLKALLPPAPRRALTLIDPAYELPDDYADVIKALQSACTRFATGVYALWYPVLDKPAVKTLVPQLCDTLGLPWLSARLDICDPSLGGMTGSGMFVINPPWTLQQSLAEALPEMVSLLGQDNKASYSLTASE</sequence>
<comment type="subunit">
    <text evidence="1">Monomer.</text>
</comment>
<feature type="binding site" evidence="1">
    <location>
        <begin position="150"/>
        <end position="151"/>
    </location>
    <ligand>
        <name>S-adenosyl-L-methionine</name>
        <dbReference type="ChEBI" id="CHEBI:59789"/>
    </ligand>
</feature>
<accession>A0A2Z2NS61</accession>
<keyword evidence="1 2" id="KW-0808">Transferase</keyword>
<comment type="similarity">
    <text evidence="1">Belongs to the RlmJ family.</text>
</comment>
<reference evidence="2 3" key="1">
    <citation type="submission" date="2016-12" db="EMBL/GenBank/DDBJ databases">
        <authorList>
            <person name="Song W.-J."/>
            <person name="Kurnit D.M."/>
        </authorList>
    </citation>
    <scope>NUCLEOTIDE SEQUENCE [LARGE SCALE GENOMIC DNA]</scope>
    <source>
        <strain evidence="2 3">IMCC3135</strain>
    </source>
</reference>
<dbReference type="SUPFAM" id="SSF53335">
    <property type="entry name" value="S-adenosyl-L-methionine-dependent methyltransferases"/>
    <property type="match status" value="1"/>
</dbReference>
<comment type="catalytic activity">
    <reaction evidence="1">
        <text>adenosine(2030) in 23S rRNA + S-adenosyl-L-methionine = N(6)-methyladenosine(2030) in 23S rRNA + S-adenosyl-L-homocysteine + H(+)</text>
        <dbReference type="Rhea" id="RHEA:43736"/>
        <dbReference type="Rhea" id="RHEA-COMP:10668"/>
        <dbReference type="Rhea" id="RHEA-COMP:10669"/>
        <dbReference type="ChEBI" id="CHEBI:15378"/>
        <dbReference type="ChEBI" id="CHEBI:57856"/>
        <dbReference type="ChEBI" id="CHEBI:59789"/>
        <dbReference type="ChEBI" id="CHEBI:74411"/>
        <dbReference type="ChEBI" id="CHEBI:74449"/>
        <dbReference type="EC" id="2.1.1.266"/>
    </reaction>
</comment>
<protein>
    <recommendedName>
        <fullName evidence="1">Ribosomal RNA large subunit methyltransferase J</fullName>
        <ecNumber evidence="1">2.1.1.266</ecNumber>
    </recommendedName>
    <alternativeName>
        <fullName evidence="1">23S rRNA (adenine(2030)-N6)-methyltransferase</fullName>
    </alternativeName>
    <alternativeName>
        <fullName evidence="1">23S rRNA m6A2030 methyltransferase</fullName>
    </alternativeName>
</protein>
<dbReference type="PANTHER" id="PTHR37426:SF1">
    <property type="entry name" value="RIBOSOMAL RNA LARGE SUBUNIT METHYLTRANSFERASE J"/>
    <property type="match status" value="1"/>
</dbReference>
<feature type="binding site" evidence="1">
    <location>
        <position position="106"/>
    </location>
    <ligand>
        <name>S-adenosyl-L-methionine</name>
        <dbReference type="ChEBI" id="CHEBI:59789"/>
    </ligand>
</feature>
<keyword evidence="1 2" id="KW-0489">Methyltransferase</keyword>
<dbReference type="KEGG" id="gai:IMCC3135_20155"/>
<dbReference type="InterPro" id="IPR007473">
    <property type="entry name" value="RlmJ"/>
</dbReference>
<feature type="active site" description="Proton acceptor" evidence="1">
    <location>
        <position position="171"/>
    </location>
</feature>
<keyword evidence="1" id="KW-0949">S-adenosyl-L-methionine</keyword>
<dbReference type="InterPro" id="IPR029063">
    <property type="entry name" value="SAM-dependent_MTases_sf"/>
</dbReference>
<evidence type="ECO:0000313" key="3">
    <source>
        <dbReference type="Proteomes" id="UP000250079"/>
    </source>
</evidence>